<dbReference type="GO" id="GO:0003677">
    <property type="term" value="F:DNA binding"/>
    <property type="evidence" value="ECO:0007669"/>
    <property type="project" value="UniProtKB-KW"/>
</dbReference>
<evidence type="ECO:0000313" key="8">
    <source>
        <dbReference type="Proteomes" id="UP000198765"/>
    </source>
</evidence>
<dbReference type="PATRIC" id="fig|299146.4.peg.3342"/>
<dbReference type="PANTHER" id="PTHR35807">
    <property type="entry name" value="TRANSCRIPTIONAL REGULATOR REDD-RELATED"/>
    <property type="match status" value="1"/>
</dbReference>
<dbReference type="SUPFAM" id="SSF48452">
    <property type="entry name" value="TPR-like"/>
    <property type="match status" value="2"/>
</dbReference>
<dbReference type="GO" id="GO:0006355">
    <property type="term" value="P:regulation of DNA-templated transcription"/>
    <property type="evidence" value="ECO:0007669"/>
    <property type="project" value="InterPro"/>
</dbReference>
<dbReference type="EMBL" id="LT594324">
    <property type="protein sequence ID" value="SBT48628.1"/>
    <property type="molecule type" value="Genomic_DNA"/>
</dbReference>
<proteinExistence type="inferred from homology"/>
<dbReference type="InterPro" id="IPR019734">
    <property type="entry name" value="TPR_rpt"/>
</dbReference>
<dbReference type="InterPro" id="IPR051677">
    <property type="entry name" value="AfsR-DnrI-RedD_regulator"/>
</dbReference>
<keyword evidence="8" id="KW-1185">Reference proteome</keyword>
<dbReference type="GO" id="GO:0000160">
    <property type="term" value="P:phosphorelay signal transduction system"/>
    <property type="evidence" value="ECO:0007669"/>
    <property type="project" value="InterPro"/>
</dbReference>
<gene>
    <name evidence="7" type="ORF">GA0070621_3219</name>
</gene>
<evidence type="ECO:0000256" key="1">
    <source>
        <dbReference type="ARBA" id="ARBA00005820"/>
    </source>
</evidence>
<dbReference type="AlphaFoldDB" id="A0A1A8ZWW7"/>
<dbReference type="Gene3D" id="1.25.40.10">
    <property type="entry name" value="Tetratricopeptide repeat domain"/>
    <property type="match status" value="2"/>
</dbReference>
<dbReference type="Gene3D" id="1.10.10.10">
    <property type="entry name" value="Winged helix-like DNA-binding domain superfamily/Winged helix DNA-binding domain"/>
    <property type="match status" value="1"/>
</dbReference>
<evidence type="ECO:0000259" key="5">
    <source>
        <dbReference type="SMART" id="SM00862"/>
    </source>
</evidence>
<dbReference type="PANTHER" id="PTHR35807:SF1">
    <property type="entry name" value="TRANSCRIPTIONAL REGULATOR REDD"/>
    <property type="match status" value="1"/>
</dbReference>
<protein>
    <submittedName>
        <fullName evidence="7">DNA-binding transcriptional activator of the SARP family</fullName>
    </submittedName>
</protein>
<keyword evidence="3 7" id="KW-0238">DNA-binding</keyword>
<accession>A0A1A8ZWW7</accession>
<dbReference type="InterPro" id="IPR001867">
    <property type="entry name" value="OmpR/PhoB-type_DNA-bd"/>
</dbReference>
<dbReference type="Pfam" id="PF03704">
    <property type="entry name" value="BTAD"/>
    <property type="match status" value="1"/>
</dbReference>
<dbReference type="Pfam" id="PF13424">
    <property type="entry name" value="TPR_12"/>
    <property type="match status" value="1"/>
</dbReference>
<reference evidence="7 8" key="1">
    <citation type="submission" date="2016-06" db="EMBL/GenBank/DDBJ databases">
        <authorList>
            <person name="Kjaerup R.B."/>
            <person name="Dalgaard T.S."/>
            <person name="Juul-Madsen H.R."/>
        </authorList>
    </citation>
    <scope>NUCLEOTIDE SEQUENCE [LARGE SCALE GENOMIC DNA]</scope>
    <source>
        <strain evidence="7 8">DSM 45248</strain>
    </source>
</reference>
<keyword evidence="2" id="KW-0805">Transcription regulation</keyword>
<dbReference type="InterPro" id="IPR036388">
    <property type="entry name" value="WH-like_DNA-bd_sf"/>
</dbReference>
<dbReference type="InterPro" id="IPR011990">
    <property type="entry name" value="TPR-like_helical_dom_sf"/>
</dbReference>
<evidence type="ECO:0000256" key="2">
    <source>
        <dbReference type="ARBA" id="ARBA00023015"/>
    </source>
</evidence>
<evidence type="ECO:0000313" key="7">
    <source>
        <dbReference type="EMBL" id="SBT48628.1"/>
    </source>
</evidence>
<dbReference type="CDD" id="cd15831">
    <property type="entry name" value="BTAD"/>
    <property type="match status" value="1"/>
</dbReference>
<comment type="similarity">
    <text evidence="1">Belongs to the AfsR/DnrI/RedD regulatory family.</text>
</comment>
<keyword evidence="4" id="KW-0804">Transcription</keyword>
<dbReference type="SUPFAM" id="SSF46894">
    <property type="entry name" value="C-terminal effector domain of the bipartite response regulators"/>
    <property type="match status" value="1"/>
</dbReference>
<evidence type="ECO:0000256" key="4">
    <source>
        <dbReference type="ARBA" id="ARBA00023163"/>
    </source>
</evidence>
<dbReference type="SMART" id="SM01043">
    <property type="entry name" value="BTAD"/>
    <property type="match status" value="1"/>
</dbReference>
<dbReference type="SMART" id="SM00862">
    <property type="entry name" value="Trans_reg_C"/>
    <property type="match status" value="1"/>
</dbReference>
<feature type="domain" description="OmpR/PhoB-type" evidence="5">
    <location>
        <begin position="24"/>
        <end position="96"/>
    </location>
</feature>
<name>A0A1A8ZWW7_9ACTN</name>
<dbReference type="Proteomes" id="UP000198765">
    <property type="component" value="Chromosome I"/>
</dbReference>
<feature type="domain" description="Bacterial transcriptional activator" evidence="6">
    <location>
        <begin position="103"/>
        <end position="237"/>
    </location>
</feature>
<dbReference type="SMART" id="SM00028">
    <property type="entry name" value="TPR"/>
    <property type="match status" value="4"/>
</dbReference>
<dbReference type="InterPro" id="IPR016032">
    <property type="entry name" value="Sig_transdc_resp-reg_C-effctor"/>
</dbReference>
<evidence type="ECO:0000256" key="3">
    <source>
        <dbReference type="ARBA" id="ARBA00023125"/>
    </source>
</evidence>
<evidence type="ECO:0000259" key="6">
    <source>
        <dbReference type="SMART" id="SM01043"/>
    </source>
</evidence>
<dbReference type="InterPro" id="IPR005158">
    <property type="entry name" value="BTAD"/>
</dbReference>
<organism evidence="7 8">
    <name type="scientific">Micromonospora narathiwatensis</name>
    <dbReference type="NCBI Taxonomy" id="299146"/>
    <lineage>
        <taxon>Bacteria</taxon>
        <taxon>Bacillati</taxon>
        <taxon>Actinomycetota</taxon>
        <taxon>Actinomycetes</taxon>
        <taxon>Micromonosporales</taxon>
        <taxon>Micromonosporaceae</taxon>
        <taxon>Micromonospora</taxon>
    </lineage>
</organism>
<sequence>MGGVLMPAGLELRILGPLELLRDGAPVPLAGVKPRQLLATLALRNQRTVAVDHLIEVLWPQDPPRSAVANVHTYVHALRTLLGAARLRRQPPGYRLLLGPAELDLARFDEHDQATDPARLDAALALWRGDPIENLPHSPLWRPEVERLVERRRLLREQRARVRIESGDAAGAVADLRALVAEDPLREEAWRLLVSALEATGRRAEALSTYSSARRFLVEGLGVEPSEPLRRLHRSLLTQDEPAAPPRLDGDAATMLRGFALLGLGPAPDWVASALLDRDDVQTVLDSLVLGRLVRRVGRDELGQPRFRLSVAASLLAPELPDPVDEAMLCRVLGGYLDLAGRAARGLPAQIFGPGLSVAARWPVPAAAELTKDPVAWFTVERQALLAAVELAARLGRSELAWEFAYTMLPWCDLGGHSAEWEQTHRTALGTCRRTGDLLGEAVSLRGLGQLHLYRDHYGAAAEAFSRARLAYARLGNTYGEAGALAGLGSVHRIRGDHDAAYDCYQQALAYYLTVGDQHGQAYVHGALALVWLARNNPAEALRALNAGLPLATELDDQHRVAHLLHRLGLIRMSLDEAVAARGCFTAALDRFTAIGDAHGQAYCLSDLAELEQGVAAITRLSRALEIFEQIGDRRGQEQTARRLGELHRDAGRERLGDAYLAEARRLRSTVQDELTRPT</sequence>